<accession>A0A6I8MI58</accession>
<dbReference type="EMBL" id="LR738855">
    <property type="protein sequence ID" value="VZH86062.1"/>
    <property type="molecule type" value="Genomic_DNA"/>
</dbReference>
<dbReference type="GO" id="GO:0046872">
    <property type="term" value="F:metal ion binding"/>
    <property type="evidence" value="ECO:0007669"/>
    <property type="project" value="UniProtKB-KW"/>
</dbReference>
<sequence length="252" mass="26413">MWTSNQQKALDHLATAPSLLVVSDFDGTLAGFSHDAMQVPVNHVAMAALQQLTSLPRTRVALLSGRDVQGLIQVSGAAAPMIVAGSHGAESTEGGLVLNEAQQTALSTVTTALEKIAASVPGAFVELKPYHRVLHVIRVADKQQARTALDRALALEIPGAKLAEGKWIAEASVVDFTKGTWITSAQEQYRPSATLFLGDDTTDENGFAALGSQDVGIKVGAGDTCATVRLESIDRVGQFLSSLAAARSVAQQ</sequence>
<dbReference type="RefSeq" id="WP_155874019.1">
    <property type="nucleotide sequence ID" value="NZ_CP168248.1"/>
</dbReference>
<dbReference type="InterPro" id="IPR036412">
    <property type="entry name" value="HAD-like_sf"/>
</dbReference>
<comment type="catalytic activity">
    <reaction evidence="1">
        <text>alpha,alpha-trehalose 6-phosphate + H2O = alpha,alpha-trehalose + phosphate</text>
        <dbReference type="Rhea" id="RHEA:23420"/>
        <dbReference type="ChEBI" id="CHEBI:15377"/>
        <dbReference type="ChEBI" id="CHEBI:16551"/>
        <dbReference type="ChEBI" id="CHEBI:43474"/>
        <dbReference type="ChEBI" id="CHEBI:58429"/>
        <dbReference type="EC" id="3.1.3.12"/>
    </reaction>
</comment>
<comment type="cofactor">
    <cofactor evidence="1">
        <name>Mg(2+)</name>
        <dbReference type="ChEBI" id="CHEBI:18420"/>
    </cofactor>
</comment>
<keyword evidence="1" id="KW-0479">Metal-binding</keyword>
<organism evidence="2 3">
    <name type="scientific">Corynebacterium rouxii</name>
    <dbReference type="NCBI Taxonomy" id="2719119"/>
    <lineage>
        <taxon>Bacteria</taxon>
        <taxon>Bacillati</taxon>
        <taxon>Actinomycetota</taxon>
        <taxon>Actinomycetes</taxon>
        <taxon>Mycobacteriales</taxon>
        <taxon>Corynebacteriaceae</taxon>
        <taxon>Corynebacterium</taxon>
    </lineage>
</organism>
<dbReference type="Gene3D" id="3.30.70.1020">
    <property type="entry name" value="Trehalose-6-phosphate phosphatase related protein, domain 2"/>
    <property type="match status" value="1"/>
</dbReference>
<evidence type="ECO:0000313" key="3">
    <source>
        <dbReference type="Proteomes" id="UP000423525"/>
    </source>
</evidence>
<reference evidence="2 3" key="1">
    <citation type="submission" date="2019-11" db="EMBL/GenBank/DDBJ databases">
        <authorList>
            <person name="Brisse S."/>
        </authorList>
    </citation>
    <scope>NUCLEOTIDE SEQUENCE [LARGE SCALE GENOMIC DNA]</scope>
    <source>
        <strain evidence="2">FRC0190</strain>
    </source>
</reference>
<name>A0A6I8MI58_9CORY</name>
<proteinExistence type="inferred from homology"/>
<dbReference type="UniPathway" id="UPA00299"/>
<comment type="similarity">
    <text evidence="1">Belongs to the trehalose phosphatase family.</text>
</comment>
<evidence type="ECO:0000256" key="1">
    <source>
        <dbReference type="RuleBase" id="RU361117"/>
    </source>
</evidence>
<comment type="pathway">
    <text evidence="1">Glycan biosynthesis; trehalose biosynthesis.</text>
</comment>
<protein>
    <recommendedName>
        <fullName evidence="1">Trehalose 6-phosphate phosphatase</fullName>
        <ecNumber evidence="1">3.1.3.12</ecNumber>
    </recommendedName>
</protein>
<dbReference type="SUPFAM" id="SSF56784">
    <property type="entry name" value="HAD-like"/>
    <property type="match status" value="1"/>
</dbReference>
<comment type="function">
    <text evidence="1">Removes the phosphate from trehalose 6-phosphate to produce free trehalose.</text>
</comment>
<dbReference type="EC" id="3.1.3.12" evidence="1"/>
<dbReference type="Pfam" id="PF02358">
    <property type="entry name" value="Trehalose_PPase"/>
    <property type="match status" value="1"/>
</dbReference>
<keyword evidence="1" id="KW-0460">Magnesium</keyword>
<dbReference type="GO" id="GO:0004805">
    <property type="term" value="F:trehalose-phosphatase activity"/>
    <property type="evidence" value="ECO:0007669"/>
    <property type="project" value="UniProtKB-EC"/>
</dbReference>
<keyword evidence="1" id="KW-0378">Hydrolase</keyword>
<dbReference type="InterPro" id="IPR003337">
    <property type="entry name" value="Trehalose_PPase"/>
</dbReference>
<evidence type="ECO:0000313" key="2">
    <source>
        <dbReference type="EMBL" id="VZH86062.1"/>
    </source>
</evidence>
<dbReference type="Gene3D" id="3.40.50.1000">
    <property type="entry name" value="HAD superfamily/HAD-like"/>
    <property type="match status" value="1"/>
</dbReference>
<dbReference type="KEGG" id="crf:FRC0190_02000"/>
<dbReference type="GO" id="GO:0005992">
    <property type="term" value="P:trehalose biosynthetic process"/>
    <property type="evidence" value="ECO:0007669"/>
    <property type="project" value="UniProtKB-UniPathway"/>
</dbReference>
<dbReference type="Proteomes" id="UP000423525">
    <property type="component" value="Chromosome"/>
</dbReference>
<dbReference type="AlphaFoldDB" id="A0A6I8MI58"/>
<dbReference type="NCBIfam" id="TIGR00685">
    <property type="entry name" value="T6PP"/>
    <property type="match status" value="1"/>
</dbReference>
<dbReference type="InterPro" id="IPR023214">
    <property type="entry name" value="HAD_sf"/>
</dbReference>
<gene>
    <name evidence="2" type="ORF">FRC0190_02000</name>
</gene>